<reference evidence="2" key="1">
    <citation type="submission" date="2020-02" db="EMBL/GenBank/DDBJ databases">
        <authorList>
            <person name="Meier V. D."/>
        </authorList>
    </citation>
    <scope>NUCLEOTIDE SEQUENCE</scope>
    <source>
        <strain evidence="2">AVDCRST_MAG35</strain>
    </source>
</reference>
<protein>
    <submittedName>
        <fullName evidence="2">Uncharacterized protein</fullName>
    </submittedName>
</protein>
<name>A0A6J4NWY8_9ACTN</name>
<feature type="non-terminal residue" evidence="2">
    <location>
        <position position="1"/>
    </location>
</feature>
<feature type="compositionally biased region" description="Basic residues" evidence="1">
    <location>
        <begin position="91"/>
        <end position="106"/>
    </location>
</feature>
<sequence>DPAPAPPRRGRAAGPGGAARRVRLRGLGRPGAGRRRPGVRCGARRGPRGPRGPGAARDHRAGGLGVGRPRGGAALRGGAPGPHRGAVPRGRDRRRTGHRLGRGARRGLHDVHHLRARAGPGAGGAHRGGHPAAGDDPRRGGAGRGPRAVDRRVRV</sequence>
<feature type="non-terminal residue" evidence="2">
    <location>
        <position position="155"/>
    </location>
</feature>
<feature type="region of interest" description="Disordered" evidence="1">
    <location>
        <begin position="1"/>
        <end position="155"/>
    </location>
</feature>
<organism evidence="2">
    <name type="scientific">uncultured Quadrisphaera sp</name>
    <dbReference type="NCBI Taxonomy" id="904978"/>
    <lineage>
        <taxon>Bacteria</taxon>
        <taxon>Bacillati</taxon>
        <taxon>Actinomycetota</taxon>
        <taxon>Actinomycetes</taxon>
        <taxon>Kineosporiales</taxon>
        <taxon>Kineosporiaceae</taxon>
        <taxon>Quadrisphaera</taxon>
        <taxon>environmental samples</taxon>
    </lineage>
</organism>
<evidence type="ECO:0000256" key="1">
    <source>
        <dbReference type="SAM" id="MobiDB-lite"/>
    </source>
</evidence>
<proteinExistence type="predicted"/>
<gene>
    <name evidence="2" type="ORF">AVDCRST_MAG35-839</name>
</gene>
<feature type="compositionally biased region" description="Gly residues" evidence="1">
    <location>
        <begin position="62"/>
        <end position="80"/>
    </location>
</feature>
<feature type="compositionally biased region" description="Basic residues" evidence="1">
    <location>
        <begin position="20"/>
        <end position="48"/>
    </location>
</feature>
<evidence type="ECO:0000313" key="2">
    <source>
        <dbReference type="EMBL" id="CAA9399852.1"/>
    </source>
</evidence>
<dbReference type="AlphaFoldDB" id="A0A6J4NWY8"/>
<dbReference type="EMBL" id="CADCUY010000173">
    <property type="protein sequence ID" value="CAA9399852.1"/>
    <property type="molecule type" value="Genomic_DNA"/>
</dbReference>
<accession>A0A6J4NWY8</accession>